<proteinExistence type="predicted"/>
<name>A0A6J5MBV7_9CAUD</name>
<protein>
    <submittedName>
        <fullName evidence="1">Uncharacterized protein</fullName>
    </submittedName>
</protein>
<evidence type="ECO:0000313" key="1">
    <source>
        <dbReference type="EMBL" id="CAB4144088.1"/>
    </source>
</evidence>
<dbReference type="EMBL" id="LR796426">
    <property type="protein sequence ID" value="CAB4144088.1"/>
    <property type="molecule type" value="Genomic_DNA"/>
</dbReference>
<organism evidence="1">
    <name type="scientific">uncultured Caudovirales phage</name>
    <dbReference type="NCBI Taxonomy" id="2100421"/>
    <lineage>
        <taxon>Viruses</taxon>
        <taxon>Duplodnaviria</taxon>
        <taxon>Heunggongvirae</taxon>
        <taxon>Uroviricota</taxon>
        <taxon>Caudoviricetes</taxon>
        <taxon>Peduoviridae</taxon>
        <taxon>Maltschvirus</taxon>
        <taxon>Maltschvirus maltsch</taxon>
    </lineage>
</organism>
<reference evidence="1" key="1">
    <citation type="submission" date="2020-04" db="EMBL/GenBank/DDBJ databases">
        <authorList>
            <person name="Chiriac C."/>
            <person name="Salcher M."/>
            <person name="Ghai R."/>
            <person name="Kavagutti S V."/>
        </authorList>
    </citation>
    <scope>NUCLEOTIDE SEQUENCE</scope>
</reference>
<sequence>MLPVLHPLEKTRIELKRGITRVELFVKLNNDDKGREVLKLLRNALEIIENIEE</sequence>
<accession>A0A6J5MBV7</accession>
<gene>
    <name evidence="1" type="ORF">UFOVP453_19</name>
</gene>